<evidence type="ECO:0000256" key="3">
    <source>
        <dbReference type="ARBA" id="ARBA00022840"/>
    </source>
</evidence>
<evidence type="ECO:0000313" key="6">
    <source>
        <dbReference type="Proteomes" id="UP000634136"/>
    </source>
</evidence>
<evidence type="ECO:0000256" key="4">
    <source>
        <dbReference type="ARBA" id="ARBA00023186"/>
    </source>
</evidence>
<dbReference type="OrthoDB" id="1419980at2759"/>
<accession>A0A834WN49</accession>
<dbReference type="InterPro" id="IPR001404">
    <property type="entry name" value="Hsp90_fam"/>
</dbReference>
<dbReference type="GO" id="GO:0016887">
    <property type="term" value="F:ATP hydrolysis activity"/>
    <property type="evidence" value="ECO:0007669"/>
    <property type="project" value="InterPro"/>
</dbReference>
<protein>
    <submittedName>
        <fullName evidence="5">Endoplasmin-like protein</fullName>
    </submittedName>
</protein>
<dbReference type="InterPro" id="IPR019805">
    <property type="entry name" value="Heat_shock_protein_90_CS"/>
</dbReference>
<dbReference type="GO" id="GO:0140662">
    <property type="term" value="F:ATP-dependent protein folding chaperone"/>
    <property type="evidence" value="ECO:0007669"/>
    <property type="project" value="InterPro"/>
</dbReference>
<keyword evidence="6" id="KW-1185">Reference proteome</keyword>
<dbReference type="Pfam" id="PF13589">
    <property type="entry name" value="HATPase_c_3"/>
    <property type="match status" value="1"/>
</dbReference>
<dbReference type="AlphaFoldDB" id="A0A834WN49"/>
<dbReference type="GO" id="GO:0051082">
    <property type="term" value="F:unfolded protein binding"/>
    <property type="evidence" value="ECO:0007669"/>
    <property type="project" value="InterPro"/>
</dbReference>
<keyword evidence="3" id="KW-0067">ATP-binding</keyword>
<dbReference type="InterPro" id="IPR036890">
    <property type="entry name" value="HATPase_C_sf"/>
</dbReference>
<dbReference type="PANTHER" id="PTHR11528">
    <property type="entry name" value="HEAT SHOCK PROTEIN 90 FAMILY MEMBER"/>
    <property type="match status" value="1"/>
</dbReference>
<comment type="caution">
    <text evidence="5">The sequence shown here is derived from an EMBL/GenBank/DDBJ whole genome shotgun (WGS) entry which is preliminary data.</text>
</comment>
<dbReference type="PROSITE" id="PS00298">
    <property type="entry name" value="HSP90"/>
    <property type="match status" value="1"/>
</dbReference>
<sequence>MDIIINSLYSNKDIFLRELISNASDALDKIRFLSLTDKEILGEGDTAKLEIQIKLDKEKKILSIRDRGIGMTKEDLIKNLGTIAKSGTSGIHLAAFVEKMQTSGDLNLIGQFGVGFYSVYLVADYVEVISKHNDDKQ</sequence>
<organism evidence="5 6">
    <name type="scientific">Senna tora</name>
    <dbReference type="NCBI Taxonomy" id="362788"/>
    <lineage>
        <taxon>Eukaryota</taxon>
        <taxon>Viridiplantae</taxon>
        <taxon>Streptophyta</taxon>
        <taxon>Embryophyta</taxon>
        <taxon>Tracheophyta</taxon>
        <taxon>Spermatophyta</taxon>
        <taxon>Magnoliopsida</taxon>
        <taxon>eudicotyledons</taxon>
        <taxon>Gunneridae</taxon>
        <taxon>Pentapetalae</taxon>
        <taxon>rosids</taxon>
        <taxon>fabids</taxon>
        <taxon>Fabales</taxon>
        <taxon>Fabaceae</taxon>
        <taxon>Caesalpinioideae</taxon>
        <taxon>Cassia clade</taxon>
        <taxon>Senna</taxon>
    </lineage>
</organism>
<dbReference type="Gene3D" id="3.30.565.10">
    <property type="entry name" value="Histidine kinase-like ATPase, C-terminal domain"/>
    <property type="match status" value="1"/>
</dbReference>
<dbReference type="Proteomes" id="UP000634136">
    <property type="component" value="Unassembled WGS sequence"/>
</dbReference>
<proteinExistence type="inferred from homology"/>
<dbReference type="GO" id="GO:0005524">
    <property type="term" value="F:ATP binding"/>
    <property type="evidence" value="ECO:0007669"/>
    <property type="project" value="UniProtKB-KW"/>
</dbReference>
<dbReference type="InterPro" id="IPR020575">
    <property type="entry name" value="Hsp90_N"/>
</dbReference>
<reference evidence="5" key="1">
    <citation type="submission" date="2020-09" db="EMBL/GenBank/DDBJ databases">
        <title>Genome-Enabled Discovery of Anthraquinone Biosynthesis in Senna tora.</title>
        <authorList>
            <person name="Kang S.-H."/>
            <person name="Pandey R.P."/>
            <person name="Lee C.-M."/>
            <person name="Sim J.-S."/>
            <person name="Jeong J.-T."/>
            <person name="Choi B.-S."/>
            <person name="Jung M."/>
            <person name="Ginzburg D."/>
            <person name="Zhao K."/>
            <person name="Won S.Y."/>
            <person name="Oh T.-J."/>
            <person name="Yu Y."/>
            <person name="Kim N.-H."/>
            <person name="Lee O.R."/>
            <person name="Lee T.-H."/>
            <person name="Bashyal P."/>
            <person name="Kim T.-S."/>
            <person name="Lee W.-H."/>
            <person name="Kawkins C."/>
            <person name="Kim C.-K."/>
            <person name="Kim J.S."/>
            <person name="Ahn B.O."/>
            <person name="Rhee S.Y."/>
            <person name="Sohng J.K."/>
        </authorList>
    </citation>
    <scope>NUCLEOTIDE SEQUENCE</scope>
    <source>
        <tissue evidence="5">Leaf</tissue>
    </source>
</reference>
<dbReference type="PRINTS" id="PR00775">
    <property type="entry name" value="HEATSHOCK90"/>
</dbReference>
<evidence type="ECO:0000256" key="2">
    <source>
        <dbReference type="ARBA" id="ARBA00022741"/>
    </source>
</evidence>
<dbReference type="SUPFAM" id="SSF55874">
    <property type="entry name" value="ATPase domain of HSP90 chaperone/DNA topoisomerase II/histidine kinase"/>
    <property type="match status" value="1"/>
</dbReference>
<dbReference type="EMBL" id="JAAIUW010000005">
    <property type="protein sequence ID" value="KAF7829565.1"/>
    <property type="molecule type" value="Genomic_DNA"/>
</dbReference>
<name>A0A834WN49_9FABA</name>
<evidence type="ECO:0000256" key="1">
    <source>
        <dbReference type="ARBA" id="ARBA00008239"/>
    </source>
</evidence>
<evidence type="ECO:0000313" key="5">
    <source>
        <dbReference type="EMBL" id="KAF7829565.1"/>
    </source>
</evidence>
<gene>
    <name evidence="5" type="ORF">G2W53_011898</name>
</gene>
<keyword evidence="4" id="KW-0143">Chaperone</keyword>
<keyword evidence="2" id="KW-0547">Nucleotide-binding</keyword>
<comment type="similarity">
    <text evidence="1">Belongs to the heat shock protein 90 family.</text>
</comment>